<evidence type="ECO:0000313" key="3">
    <source>
        <dbReference type="Proteomes" id="UP000632138"/>
    </source>
</evidence>
<gene>
    <name evidence="2" type="ORF">JIG36_13325</name>
</gene>
<dbReference type="RefSeq" id="WP_203376421.1">
    <property type="nucleotide sequence ID" value="NZ_JAENHP010000003.1"/>
</dbReference>
<reference evidence="2 3" key="1">
    <citation type="submission" date="2021-01" db="EMBL/GenBank/DDBJ databases">
        <title>Actinoplanes sp. nov. LDG1-06 isolated from lichen.</title>
        <authorList>
            <person name="Saeng-In P."/>
            <person name="Phongsopitanun W."/>
            <person name="Kanchanasin P."/>
            <person name="Yuki M."/>
            <person name="Kudo T."/>
            <person name="Ohkuma M."/>
            <person name="Tanasupawat S."/>
        </authorList>
    </citation>
    <scope>NUCLEOTIDE SEQUENCE [LARGE SCALE GENOMIC DNA]</scope>
    <source>
        <strain evidence="2 3">LDG1-06</strain>
    </source>
</reference>
<dbReference type="SUPFAM" id="SSF55729">
    <property type="entry name" value="Acyl-CoA N-acyltransferases (Nat)"/>
    <property type="match status" value="1"/>
</dbReference>
<evidence type="ECO:0000313" key="2">
    <source>
        <dbReference type="EMBL" id="MBM2616539.1"/>
    </source>
</evidence>
<organism evidence="2 3">
    <name type="scientific">Paractinoplanes ovalisporus</name>
    <dbReference type="NCBI Taxonomy" id="2810368"/>
    <lineage>
        <taxon>Bacteria</taxon>
        <taxon>Bacillati</taxon>
        <taxon>Actinomycetota</taxon>
        <taxon>Actinomycetes</taxon>
        <taxon>Micromonosporales</taxon>
        <taxon>Micromonosporaceae</taxon>
        <taxon>Paractinoplanes</taxon>
    </lineage>
</organism>
<feature type="domain" description="N-acetyltransferase" evidence="1">
    <location>
        <begin position="2"/>
        <end position="157"/>
    </location>
</feature>
<dbReference type="InterPro" id="IPR016181">
    <property type="entry name" value="Acyl_CoA_acyltransferase"/>
</dbReference>
<name>A0ABS2A9M2_9ACTN</name>
<dbReference type="InterPro" id="IPR000182">
    <property type="entry name" value="GNAT_dom"/>
</dbReference>
<protein>
    <submittedName>
        <fullName evidence="2">GNAT family N-acetyltransferase</fullName>
    </submittedName>
</protein>
<dbReference type="EMBL" id="JAENHP010000003">
    <property type="protein sequence ID" value="MBM2616539.1"/>
    <property type="molecule type" value="Genomic_DNA"/>
</dbReference>
<proteinExistence type="predicted"/>
<accession>A0ABS2A9M2</accession>
<comment type="caution">
    <text evidence="2">The sequence shown here is derived from an EMBL/GenBank/DDBJ whole genome shotgun (WGS) entry which is preliminary data.</text>
</comment>
<dbReference type="PROSITE" id="PS51186">
    <property type="entry name" value="GNAT"/>
    <property type="match status" value="1"/>
</dbReference>
<dbReference type="Gene3D" id="3.40.630.30">
    <property type="match status" value="1"/>
</dbReference>
<sequence length="170" mass="18254">MIDVRRATTGDAAELVRLRGVLFGIAEDSDDDGWREASRQILIRRLAVPSPTMAGFVVDQPDGAGLAASAVGIIEERLGGPGNPSGLVGYVFNVATDPGHRRSGYARACTDALLTWFRNQGIRTVDLRATAAAEPLYLSQGFRRTADPAMRLKLPVAAVDDPVVHSEEIR</sequence>
<dbReference type="Proteomes" id="UP000632138">
    <property type="component" value="Unassembled WGS sequence"/>
</dbReference>
<keyword evidence="3" id="KW-1185">Reference proteome</keyword>
<dbReference type="Pfam" id="PF00583">
    <property type="entry name" value="Acetyltransf_1"/>
    <property type="match status" value="1"/>
</dbReference>
<dbReference type="CDD" id="cd04301">
    <property type="entry name" value="NAT_SF"/>
    <property type="match status" value="1"/>
</dbReference>
<evidence type="ECO:0000259" key="1">
    <source>
        <dbReference type="PROSITE" id="PS51186"/>
    </source>
</evidence>